<proteinExistence type="predicted"/>
<name>A0A164VZ56_9AGAM</name>
<evidence type="ECO:0000313" key="1">
    <source>
        <dbReference type="EMBL" id="KZS94603.1"/>
    </source>
</evidence>
<protein>
    <submittedName>
        <fullName evidence="1">Uncharacterized protein</fullName>
    </submittedName>
</protein>
<sequence>WPRDSGMSIKHRPMLTISLSLISSCFSTFTITLINTVLNFQMRSSPPADPALNSKVGERVCSAFISSTNLSRFCS</sequence>
<dbReference type="Proteomes" id="UP000076722">
    <property type="component" value="Unassembled WGS sequence"/>
</dbReference>
<gene>
    <name evidence="1" type="ORF">SISNIDRAFT_453549</name>
</gene>
<keyword evidence="2" id="KW-1185">Reference proteome</keyword>
<dbReference type="EMBL" id="KV419404">
    <property type="protein sequence ID" value="KZS94603.1"/>
    <property type="molecule type" value="Genomic_DNA"/>
</dbReference>
<feature type="non-terminal residue" evidence="1">
    <location>
        <position position="1"/>
    </location>
</feature>
<organism evidence="1 2">
    <name type="scientific">Sistotremastrum niveocremeum HHB9708</name>
    <dbReference type="NCBI Taxonomy" id="1314777"/>
    <lineage>
        <taxon>Eukaryota</taxon>
        <taxon>Fungi</taxon>
        <taxon>Dikarya</taxon>
        <taxon>Basidiomycota</taxon>
        <taxon>Agaricomycotina</taxon>
        <taxon>Agaricomycetes</taxon>
        <taxon>Sistotremastrales</taxon>
        <taxon>Sistotremastraceae</taxon>
        <taxon>Sertulicium</taxon>
        <taxon>Sertulicium niveocremeum</taxon>
    </lineage>
</organism>
<accession>A0A164VZ56</accession>
<evidence type="ECO:0000313" key="2">
    <source>
        <dbReference type="Proteomes" id="UP000076722"/>
    </source>
</evidence>
<reference evidence="1 2" key="1">
    <citation type="journal article" date="2016" name="Mol. Biol. Evol.">
        <title>Comparative Genomics of Early-Diverging Mushroom-Forming Fungi Provides Insights into the Origins of Lignocellulose Decay Capabilities.</title>
        <authorList>
            <person name="Nagy L.G."/>
            <person name="Riley R."/>
            <person name="Tritt A."/>
            <person name="Adam C."/>
            <person name="Daum C."/>
            <person name="Floudas D."/>
            <person name="Sun H."/>
            <person name="Yadav J.S."/>
            <person name="Pangilinan J."/>
            <person name="Larsson K.H."/>
            <person name="Matsuura K."/>
            <person name="Barry K."/>
            <person name="Labutti K."/>
            <person name="Kuo R."/>
            <person name="Ohm R.A."/>
            <person name="Bhattacharya S.S."/>
            <person name="Shirouzu T."/>
            <person name="Yoshinaga Y."/>
            <person name="Martin F.M."/>
            <person name="Grigoriev I.V."/>
            <person name="Hibbett D.S."/>
        </authorList>
    </citation>
    <scope>NUCLEOTIDE SEQUENCE [LARGE SCALE GENOMIC DNA]</scope>
    <source>
        <strain evidence="1 2">HHB9708</strain>
    </source>
</reference>
<dbReference type="AlphaFoldDB" id="A0A164VZ56"/>